<evidence type="ECO:0000259" key="1">
    <source>
        <dbReference type="Pfam" id="PF12571"/>
    </source>
</evidence>
<dbReference type="Gene3D" id="2.60.40.3940">
    <property type="match status" value="1"/>
</dbReference>
<accession>A0A515CRV1</accession>
<proteinExistence type="predicted"/>
<organism evidence="2 3">
    <name type="scientific">Serratia liquefaciens</name>
    <dbReference type="NCBI Taxonomy" id="614"/>
    <lineage>
        <taxon>Bacteria</taxon>
        <taxon>Pseudomonadati</taxon>
        <taxon>Pseudomonadota</taxon>
        <taxon>Gammaproteobacteria</taxon>
        <taxon>Enterobacterales</taxon>
        <taxon>Yersiniaceae</taxon>
        <taxon>Serratia</taxon>
    </lineage>
</organism>
<protein>
    <submittedName>
        <fullName evidence="2">Phage tail protein</fullName>
    </submittedName>
</protein>
<evidence type="ECO:0000313" key="2">
    <source>
        <dbReference type="EMBL" id="QDL30888.1"/>
    </source>
</evidence>
<reference evidence="2 3" key="1">
    <citation type="submission" date="2018-11" db="EMBL/GenBank/DDBJ databases">
        <title>The first complete genome of Serratia liquefaciens isolated from metalophyte plant revel distinctness adaptive mechanisms in an extreme habitat.</title>
        <authorList>
            <person name="Caneschi W.L."/>
            <person name="Sanchez A.B."/>
            <person name="Felestrino E.B."/>
            <person name="Assis R.A.B."/>
            <person name="Lemes C.G.C."/>
            <person name="Cordeiro I.F."/>
            <person name="Fonseca N.P."/>
            <person name="Villa M."/>
            <person name="Vieira I.T."/>
            <person name="Moraes L.A."/>
            <person name="Kamino L.H.Y."/>
            <person name="do Carmo F."/>
            <person name="Garcia C.M."/>
            <person name="Almeida N.F."/>
            <person name="Silva R.S."/>
            <person name="Ferro J.A."/>
            <person name="Ferro M.I.T."/>
            <person name="Varani A.M."/>
            <person name="Ferreira R.M."/>
            <person name="dos Santos V.L."/>
            <person name="Silva U.C."/>
            <person name="Setubal J.C."/>
            <person name="Moreira L.M."/>
        </authorList>
    </citation>
    <scope>NUCLEOTIDE SEQUENCE [LARGE SCALE GENOMIC DNA]</scope>
    <source>
        <strain evidence="2 3">FG3</strain>
    </source>
</reference>
<dbReference type="AlphaFoldDB" id="A0A515CRV1"/>
<dbReference type="InterPro" id="IPR022225">
    <property type="entry name" value="Phage_tail_fibre_N"/>
</dbReference>
<dbReference type="Proteomes" id="UP000317572">
    <property type="component" value="Chromosome"/>
</dbReference>
<name>A0A515CRV1_SERLI</name>
<gene>
    <name evidence="2" type="ORF">EGO53_03390</name>
</gene>
<dbReference type="CDD" id="cd19958">
    <property type="entry name" value="pyocin_knob"/>
    <property type="match status" value="1"/>
</dbReference>
<dbReference type="EMBL" id="CP033893">
    <property type="protein sequence ID" value="QDL30888.1"/>
    <property type="molecule type" value="Genomic_DNA"/>
</dbReference>
<feature type="domain" description="Phage tail fibre protein N-terminal" evidence="1">
    <location>
        <begin position="3"/>
        <end position="158"/>
    </location>
</feature>
<dbReference type="RefSeq" id="WP_142814699.1">
    <property type="nucleotide sequence ID" value="NZ_CP033893.1"/>
</dbReference>
<dbReference type="Pfam" id="PF12571">
    <property type="entry name" value="Phage_tail_fib"/>
    <property type="match status" value="1"/>
</dbReference>
<dbReference type="Gene3D" id="6.20.70.20">
    <property type="match status" value="1"/>
</dbReference>
<evidence type="ECO:0000313" key="3">
    <source>
        <dbReference type="Proteomes" id="UP000317572"/>
    </source>
</evidence>
<sequence>MSQSVITKAFVEWKAQQAINNQPVVLDEFIFAFIPGLDISKPIPNTEGIPAADKIVHRQAVGKAGVVNQNAVVYSVTMGADVGDFDFNWVGLVNKASNTLATIIHAPTQRKVKNASGQQGNVLTRSVLMEYSGAQTETHINVPAETWQIDFTARLAGMDEAVRLASLDIYGSGAFFDTGFLVAKNANQYFVTQGLGYIGGLRAVLAANQNITLAEKPTKVWADICYHGTVTSAYRTEINITVAASLADYTENGIAHYVFALASIDAAGVITDLRPKGSLGEQQGNRDFLRKDDNLAALKDKSKSRESLGLGTAATKDVGTDVAGQVLTVANYGLSNTLKALTDVDLNTIQTFGFYVIQNPVNGPTGSSGGTLFLNVATWQSGTGTAGYRVAQEVIGYGQSGSTGNRVWRRTWTGSVWSGWIEFYSEAHKPSASDVDAYTKKQSDDTFVHKSGDRIKWLTVTEGLDTGNDVTVGRTLFVKGMEFIVKQGLQDPVNNQRQTNGMRIQGAGNLFVDIYQAEHIGQYHFFGIHVANGGADGWYEFRNDGSFSAGGTVGAGGSGGGKLYQDGNLSGSMWGGYLSNWLNKELSARDNNINTRSTWDFVNTRSAISGGRNAWWYKDEVTGLIFQGGVVNRADHATWVGFPRGYARECFGVQMTLAWTNGSWFGDSRVNIQAREVGNGGFNAMMDQQEQSAFWWAVGV</sequence>